<dbReference type="AlphaFoldDB" id="A0A7S0F7F3"/>
<protein>
    <submittedName>
        <fullName evidence="1">Uncharacterized protein</fullName>
    </submittedName>
</protein>
<name>A0A7S0F7F3_9STRA</name>
<evidence type="ECO:0000313" key="1">
    <source>
        <dbReference type="EMBL" id="CAD8343681.1"/>
    </source>
</evidence>
<sequence length="380" mass="43732">MIPTSLRSCAGKRIRKEVFLFGHRNSTKHNSGFGKLFSTSSSSSRKEPRLSSRNKRDLLFLAVGTCGFIGYYLHHRDDNWKEDVWKIKNKLKASSIVEKNKRYSRQENSFSSHTPPVILSHLEKALQHRQQPPPLIVTAHQSGEFLASRQWYPFEATLMAAASTTNPGFVWDAQTNILNLSNNVLEYLISTNKSKNDSEHQECESESGIVTKVWGKYPLIQIEEEDPFILFWLAMTPLFPAVFLAMDGREGLLKWKDNNVLFDTNLNSESGNDKNTSAKAHLADGKETLLVEFLFRNEDGLLHKIKVTSQKNPERELWQAVYKNYTQHIVAVDWDNHKGEKDNKESRQILIPSYIEIGKGEGDQYRPHFKIYNRNLSYQN</sequence>
<reference evidence="1" key="1">
    <citation type="submission" date="2021-01" db="EMBL/GenBank/DDBJ databases">
        <authorList>
            <person name="Corre E."/>
            <person name="Pelletier E."/>
            <person name="Niang G."/>
            <person name="Scheremetjew M."/>
            <person name="Finn R."/>
            <person name="Kale V."/>
            <person name="Holt S."/>
            <person name="Cochrane G."/>
            <person name="Meng A."/>
            <person name="Brown T."/>
            <person name="Cohen L."/>
        </authorList>
    </citation>
    <scope>NUCLEOTIDE SEQUENCE</scope>
    <source>
        <strain evidence="1">B593</strain>
    </source>
</reference>
<proteinExistence type="predicted"/>
<organism evidence="1">
    <name type="scientific">Pseudo-nitzschia arenysensis</name>
    <dbReference type="NCBI Taxonomy" id="697910"/>
    <lineage>
        <taxon>Eukaryota</taxon>
        <taxon>Sar</taxon>
        <taxon>Stramenopiles</taxon>
        <taxon>Ochrophyta</taxon>
        <taxon>Bacillariophyta</taxon>
        <taxon>Bacillariophyceae</taxon>
        <taxon>Bacillariophycidae</taxon>
        <taxon>Bacillariales</taxon>
        <taxon>Bacillariaceae</taxon>
        <taxon>Pseudo-nitzschia</taxon>
    </lineage>
</organism>
<dbReference type="EMBL" id="HBEH01000465">
    <property type="protein sequence ID" value="CAD8343681.1"/>
    <property type="molecule type" value="Transcribed_RNA"/>
</dbReference>
<accession>A0A7S0F7F3</accession>
<gene>
    <name evidence="1" type="ORF">PARE0329_LOCUS316</name>
</gene>